<evidence type="ECO:0000313" key="3">
    <source>
        <dbReference type="Proteomes" id="UP000294257"/>
    </source>
</evidence>
<evidence type="ECO:0000256" key="1">
    <source>
        <dbReference type="SAM" id="MobiDB-lite"/>
    </source>
</evidence>
<evidence type="ECO:0000313" key="2">
    <source>
        <dbReference type="EMBL" id="RZS40750.1"/>
    </source>
</evidence>
<name>A0A4Q7KWU0_9PSEU</name>
<dbReference type="Proteomes" id="UP000294257">
    <property type="component" value="Unassembled WGS sequence"/>
</dbReference>
<sequence length="118" mass="12032">MDGRLSRLLTRARGPAGPAATVDFGAESGPLAELAELLSSLNGFAVFNAGVQVFRAGEVGLGPDLATWNAPETASRTVLGESLADWAAWLLADRTSTAPTESPPPGRTPTAPSITTSG</sequence>
<comment type="caution">
    <text evidence="2">The sequence shown here is derived from an EMBL/GenBank/DDBJ whole genome shotgun (WGS) entry which is preliminary data.</text>
</comment>
<accession>A0A4Q7KWU0</accession>
<dbReference type="EMBL" id="SGWQ01000003">
    <property type="protein sequence ID" value="RZS40750.1"/>
    <property type="molecule type" value="Genomic_DNA"/>
</dbReference>
<proteinExistence type="predicted"/>
<protein>
    <submittedName>
        <fullName evidence="2">Uncharacterized protein</fullName>
    </submittedName>
</protein>
<dbReference type="AlphaFoldDB" id="A0A4Q7KWU0"/>
<keyword evidence="3" id="KW-1185">Reference proteome</keyword>
<dbReference type="RefSeq" id="WP_242613262.1">
    <property type="nucleotide sequence ID" value="NZ_SGWQ01000003.1"/>
</dbReference>
<organism evidence="2 3">
    <name type="scientific">Herbihabitans rhizosphaerae</name>
    <dbReference type="NCBI Taxonomy" id="1872711"/>
    <lineage>
        <taxon>Bacteria</taxon>
        <taxon>Bacillati</taxon>
        <taxon>Actinomycetota</taxon>
        <taxon>Actinomycetes</taxon>
        <taxon>Pseudonocardiales</taxon>
        <taxon>Pseudonocardiaceae</taxon>
        <taxon>Herbihabitans</taxon>
    </lineage>
</organism>
<feature type="region of interest" description="Disordered" evidence="1">
    <location>
        <begin position="94"/>
        <end position="118"/>
    </location>
</feature>
<reference evidence="2 3" key="1">
    <citation type="submission" date="2019-02" db="EMBL/GenBank/DDBJ databases">
        <title>Genomic Encyclopedia of Type Strains, Phase IV (KMG-IV): sequencing the most valuable type-strain genomes for metagenomic binning, comparative biology and taxonomic classification.</title>
        <authorList>
            <person name="Goeker M."/>
        </authorList>
    </citation>
    <scope>NUCLEOTIDE SEQUENCE [LARGE SCALE GENOMIC DNA]</scope>
    <source>
        <strain evidence="2 3">DSM 101727</strain>
    </source>
</reference>
<gene>
    <name evidence="2" type="ORF">EV193_10363</name>
</gene>